<dbReference type="EMBL" id="MSCO01000003">
    <property type="protein sequence ID" value="PQJ83379.1"/>
    <property type="molecule type" value="Genomic_DNA"/>
</dbReference>
<reference evidence="1 2" key="1">
    <citation type="submission" date="2016-12" db="EMBL/GenBank/DDBJ databases">
        <title>Diversity of luminous bacteria.</title>
        <authorList>
            <person name="Yoshizawa S."/>
            <person name="Kogure K."/>
        </authorList>
    </citation>
    <scope>NUCLEOTIDE SEQUENCE [LARGE SCALE GENOMIC DNA]</scope>
    <source>
        <strain evidence="1 2">ATCC 33715</strain>
    </source>
</reference>
<protein>
    <submittedName>
        <fullName evidence="1">TIGR02444 family protein</fullName>
    </submittedName>
</protein>
<dbReference type="RefSeq" id="WP_105056799.1">
    <property type="nucleotide sequence ID" value="NZ_CAWNRT010000003.1"/>
</dbReference>
<dbReference type="AlphaFoldDB" id="A0A2S7X0L9"/>
<accession>A0A2S7X0L9</accession>
<dbReference type="NCBIfam" id="TIGR02444">
    <property type="entry name" value="TIGR02444 family protein"/>
    <property type="match status" value="1"/>
</dbReference>
<gene>
    <name evidence="1" type="ORF">BTO22_18515</name>
</gene>
<proteinExistence type="predicted"/>
<dbReference type="Pfam" id="PF09523">
    <property type="entry name" value="DUF2390"/>
    <property type="match status" value="1"/>
</dbReference>
<evidence type="ECO:0000313" key="1">
    <source>
        <dbReference type="EMBL" id="PQJ83379.1"/>
    </source>
</evidence>
<comment type="caution">
    <text evidence="1">The sequence shown here is derived from an EMBL/GenBank/DDBJ whole genome shotgun (WGS) entry which is preliminary data.</text>
</comment>
<name>A0A2S7X0L9_9GAMM</name>
<dbReference type="InterPro" id="IPR012659">
    <property type="entry name" value="CHP02444"/>
</dbReference>
<sequence length="163" mass="18530">MPLNCNLPINKQQKALLTCEAFWTFSLSHYKKQGVQSAALALQDKHKGNVNLALLLIWLDSLNIQFPPLHITLLESSLNTTDALLTSYRALRKKIKQTGVIELYQQALQFELHLEKQQQTDLIETVLRIELKQANQQNSLLHIYCCSLNAESLYLSLQAKKGA</sequence>
<evidence type="ECO:0000313" key="2">
    <source>
        <dbReference type="Proteomes" id="UP000239263"/>
    </source>
</evidence>
<dbReference type="Proteomes" id="UP000239263">
    <property type="component" value="Unassembled WGS sequence"/>
</dbReference>
<organism evidence="1 2">
    <name type="scientific">Aliivibrio sifiae</name>
    <dbReference type="NCBI Taxonomy" id="566293"/>
    <lineage>
        <taxon>Bacteria</taxon>
        <taxon>Pseudomonadati</taxon>
        <taxon>Pseudomonadota</taxon>
        <taxon>Gammaproteobacteria</taxon>
        <taxon>Vibrionales</taxon>
        <taxon>Vibrionaceae</taxon>
        <taxon>Aliivibrio</taxon>
    </lineage>
</organism>
<dbReference type="OrthoDB" id="5795846at2"/>